<reference evidence="2 3" key="1">
    <citation type="submission" date="2018-07" db="EMBL/GenBank/DDBJ databases">
        <title>Genomic Encyclopedia of Type Strains, Phase IV (KMG-IV): sequencing the most valuable type-strain genomes for metagenomic binning, comparative biology and taxonomic classification.</title>
        <authorList>
            <person name="Goeker M."/>
        </authorList>
    </citation>
    <scope>NUCLEOTIDE SEQUENCE [LARGE SCALE GENOMIC DNA]</scope>
    <source>
        <strain evidence="2 3">DSM 103736</strain>
    </source>
</reference>
<accession>A0A370R2P8</accession>
<evidence type="ECO:0008006" key="4">
    <source>
        <dbReference type="Google" id="ProtNLM"/>
    </source>
</evidence>
<dbReference type="Proteomes" id="UP000254848">
    <property type="component" value="Unassembled WGS sequence"/>
</dbReference>
<dbReference type="Pfam" id="PF16460">
    <property type="entry name" value="Phage_TTP_11"/>
    <property type="match status" value="1"/>
</dbReference>
<dbReference type="Gene3D" id="4.10.410.40">
    <property type="match status" value="1"/>
</dbReference>
<dbReference type="InterPro" id="IPR032495">
    <property type="entry name" value="Phage_TTP_11"/>
</dbReference>
<sequence length="149" mass="16005">MASKFEKTQGSQIFVSDGPATEANPTTVKWFPTSCSIKEISYTSGQKTDIETTTLCSEEQEMEDGLPAAAELSLTRNFSAYDDGQKSLSQAYEDGTLRAVKVVFPSGAGFAFLASVRQDNWSAATNSLVTGTYSLRVKGKPVKIMPGAK</sequence>
<keyword evidence="3" id="KW-1185">Reference proteome</keyword>
<protein>
    <recommendedName>
        <fullName evidence="4">Phage tail protein</fullName>
    </recommendedName>
</protein>
<evidence type="ECO:0000313" key="2">
    <source>
        <dbReference type="EMBL" id="RDK96722.1"/>
    </source>
</evidence>
<dbReference type="EMBL" id="QRAP01000001">
    <property type="protein sequence ID" value="RDK96722.1"/>
    <property type="molecule type" value="Genomic_DNA"/>
</dbReference>
<dbReference type="AlphaFoldDB" id="A0A370R2P8"/>
<organism evidence="2 3">
    <name type="scientific">Enterobacillus tribolii</name>
    <dbReference type="NCBI Taxonomy" id="1487935"/>
    <lineage>
        <taxon>Bacteria</taxon>
        <taxon>Pseudomonadati</taxon>
        <taxon>Pseudomonadota</taxon>
        <taxon>Gammaproteobacteria</taxon>
        <taxon>Enterobacterales</taxon>
        <taxon>Hafniaceae</taxon>
        <taxon>Enterobacillus</taxon>
    </lineage>
</organism>
<name>A0A370R2P8_9GAMM</name>
<comment type="caution">
    <text evidence="2">The sequence shown here is derived from an EMBL/GenBank/DDBJ whole genome shotgun (WGS) entry which is preliminary data.</text>
</comment>
<evidence type="ECO:0000313" key="3">
    <source>
        <dbReference type="Proteomes" id="UP000254848"/>
    </source>
</evidence>
<proteinExistence type="predicted"/>
<dbReference type="RefSeq" id="WP_115456516.1">
    <property type="nucleotide sequence ID" value="NZ_QRAP01000001.1"/>
</dbReference>
<feature type="region of interest" description="Disordered" evidence="1">
    <location>
        <begin position="1"/>
        <end position="22"/>
    </location>
</feature>
<dbReference type="OrthoDB" id="6184229at2"/>
<evidence type="ECO:0000256" key="1">
    <source>
        <dbReference type="SAM" id="MobiDB-lite"/>
    </source>
</evidence>
<gene>
    <name evidence="2" type="ORF">C8D90_101158</name>
</gene>